<dbReference type="OMA" id="LESKIHW"/>
<organism evidence="10 11">
    <name type="scientific">Kryptolebias marmoratus</name>
    <name type="common">Mangrove killifish</name>
    <name type="synonym">Rivulus marmoratus</name>
    <dbReference type="NCBI Taxonomy" id="37003"/>
    <lineage>
        <taxon>Eukaryota</taxon>
        <taxon>Metazoa</taxon>
        <taxon>Chordata</taxon>
        <taxon>Craniata</taxon>
        <taxon>Vertebrata</taxon>
        <taxon>Euteleostomi</taxon>
        <taxon>Actinopterygii</taxon>
        <taxon>Neopterygii</taxon>
        <taxon>Teleostei</taxon>
        <taxon>Neoteleostei</taxon>
        <taxon>Acanthomorphata</taxon>
        <taxon>Ovalentaria</taxon>
        <taxon>Atherinomorphae</taxon>
        <taxon>Cyprinodontiformes</taxon>
        <taxon>Rivulidae</taxon>
        <taxon>Kryptolebias</taxon>
    </lineage>
</organism>
<dbReference type="PANTHER" id="PTHR31345:SF3">
    <property type="entry name" value="CENTROMERE PROTEIN Q"/>
    <property type="match status" value="1"/>
</dbReference>
<dbReference type="AlphaFoldDB" id="A0A3Q3BIW0"/>
<dbReference type="GeneID" id="108250396"/>
<comment type="similarity">
    <text evidence="3">Belongs to the CENP-Q/OKP1 family.</text>
</comment>
<dbReference type="Pfam" id="PF13094">
    <property type="entry name" value="CENP-Q"/>
    <property type="match status" value="1"/>
</dbReference>
<keyword evidence="7" id="KW-0137">Centromere</keyword>
<comment type="subcellular location">
    <subcellularLocation>
        <location evidence="2">Chromosome</location>
        <location evidence="2">Centromere</location>
    </subcellularLocation>
    <subcellularLocation>
        <location evidence="1">Nucleus</location>
    </subcellularLocation>
</comment>
<dbReference type="RefSeq" id="XP_017295761.1">
    <property type="nucleotide sequence ID" value="XM_017440272.3"/>
</dbReference>
<dbReference type="GO" id="GO:0000775">
    <property type="term" value="C:chromosome, centromeric region"/>
    <property type="evidence" value="ECO:0007669"/>
    <property type="project" value="UniProtKB-SubCell"/>
</dbReference>
<evidence type="ECO:0000256" key="6">
    <source>
        <dbReference type="ARBA" id="ARBA00023242"/>
    </source>
</evidence>
<dbReference type="InterPro" id="IPR025212">
    <property type="entry name" value="CAD_CENP-Q"/>
</dbReference>
<evidence type="ECO:0000256" key="7">
    <source>
        <dbReference type="ARBA" id="ARBA00023328"/>
    </source>
</evidence>
<dbReference type="Proteomes" id="UP000264800">
    <property type="component" value="Unplaced"/>
</dbReference>
<dbReference type="Ensembl" id="ENSKMAT00000030163.1">
    <property type="protein sequence ID" value="ENSKMAP00000029795.1"/>
    <property type="gene ID" value="ENSKMAG00000022039.1"/>
</dbReference>
<dbReference type="KEGG" id="kmr:108250396"/>
<feature type="compositionally biased region" description="Basic and acidic residues" evidence="9">
    <location>
        <begin position="29"/>
        <end position="41"/>
    </location>
</feature>
<evidence type="ECO:0000313" key="11">
    <source>
        <dbReference type="Proteomes" id="UP000264800"/>
    </source>
</evidence>
<keyword evidence="5" id="KW-0158">Chromosome</keyword>
<accession>A0A3Q3BIW0</accession>
<evidence type="ECO:0000313" key="10">
    <source>
        <dbReference type="Ensembl" id="ENSKMAP00000029795.1"/>
    </source>
</evidence>
<dbReference type="OrthoDB" id="8927710at2759"/>
<evidence type="ECO:0000256" key="9">
    <source>
        <dbReference type="SAM" id="MobiDB-lite"/>
    </source>
</evidence>
<feature type="coiled-coil region" evidence="8">
    <location>
        <begin position="146"/>
        <end position="194"/>
    </location>
</feature>
<name>A0A3Q3BIW0_KRYMA</name>
<evidence type="ECO:0000256" key="3">
    <source>
        <dbReference type="ARBA" id="ARBA00008191"/>
    </source>
</evidence>
<evidence type="ECO:0000256" key="2">
    <source>
        <dbReference type="ARBA" id="ARBA00004584"/>
    </source>
</evidence>
<evidence type="ECO:0000256" key="5">
    <source>
        <dbReference type="ARBA" id="ARBA00022454"/>
    </source>
</evidence>
<dbReference type="STRING" id="37003.ENSKMAP00000029795"/>
<reference evidence="10" key="1">
    <citation type="submission" date="2025-08" db="UniProtKB">
        <authorList>
            <consortium name="Ensembl"/>
        </authorList>
    </citation>
    <scope>IDENTIFICATION</scope>
</reference>
<sequence>MKPARGFKRASSEAPRPRKKKKIQQSAQDEGRSEKTTDAKSHQRKKAETGPAVASKKMKVGSSWKEMPSSSITAVESIMNLSILATLALRHTEKKASQEHLNIIKNRFLARCAQLRVPAQKQNDPVRSSLQRQEETRKAAAVKKTLSSLEGDLKAVVRALEVTEEKMASLEQTCSVLREELEEEEEKAKQILDLPDQAVLRLPPVPPHREETFESRLRAMVPDSERQDVARELGAALQNPEDARDARELLLRAHKHADLLLNPSSSAEPYPE</sequence>
<evidence type="ECO:0000256" key="8">
    <source>
        <dbReference type="SAM" id="Coils"/>
    </source>
</evidence>
<dbReference type="GeneTree" id="ENSGT00390000005599"/>
<keyword evidence="6" id="KW-0539">Nucleus</keyword>
<proteinExistence type="inferred from homology"/>
<protein>
    <recommendedName>
        <fullName evidence="4">Centromere protein Q</fullName>
    </recommendedName>
</protein>
<evidence type="ECO:0000256" key="1">
    <source>
        <dbReference type="ARBA" id="ARBA00004123"/>
    </source>
</evidence>
<keyword evidence="11" id="KW-1185">Reference proteome</keyword>
<feature type="region of interest" description="Disordered" evidence="9">
    <location>
        <begin position="1"/>
        <end position="67"/>
    </location>
</feature>
<dbReference type="PANTHER" id="PTHR31345">
    <property type="entry name" value="CENTROMERE PROTEIN Q"/>
    <property type="match status" value="1"/>
</dbReference>
<keyword evidence="8" id="KW-0175">Coiled coil</keyword>
<dbReference type="GO" id="GO:0005634">
    <property type="term" value="C:nucleus"/>
    <property type="evidence" value="ECO:0007669"/>
    <property type="project" value="UniProtKB-SubCell"/>
</dbReference>
<evidence type="ECO:0000256" key="4">
    <source>
        <dbReference type="ARBA" id="ARBA00016397"/>
    </source>
</evidence>
<reference evidence="10" key="2">
    <citation type="submission" date="2025-09" db="UniProtKB">
        <authorList>
            <consortium name="Ensembl"/>
        </authorList>
    </citation>
    <scope>IDENTIFICATION</scope>
</reference>